<keyword evidence="3" id="KW-1185">Reference proteome</keyword>
<organism evidence="2 3">
    <name type="scientific">Amanita thiersii Skay4041</name>
    <dbReference type="NCBI Taxonomy" id="703135"/>
    <lineage>
        <taxon>Eukaryota</taxon>
        <taxon>Fungi</taxon>
        <taxon>Dikarya</taxon>
        <taxon>Basidiomycota</taxon>
        <taxon>Agaricomycotina</taxon>
        <taxon>Agaricomycetes</taxon>
        <taxon>Agaricomycetidae</taxon>
        <taxon>Agaricales</taxon>
        <taxon>Pluteineae</taxon>
        <taxon>Amanitaceae</taxon>
        <taxon>Amanita</taxon>
    </lineage>
</organism>
<sequence>MKKIDPQEVDGSVHPSRRTQRSYPYSTSNVPTYGYQNNNSNMGYSNSGHQQSPYPPYPPPSQGNTGGPSHGGAPYSYYQYQQTYRQYPPQHPAYTSYDQPHNFNRSNQHPAHQSQYDPQPYYNNQMQSSQEGRHHYHQQQHAPNFQQHQQYGFQQGYPAHYGEQGHLLNINNRPHQYQYYSAYSRPPNLQTETHVYASSYQQPNSHNTALAFHIPNTPSVADDRSVGLSGSQNGSTRKPAK</sequence>
<dbReference type="Proteomes" id="UP000242287">
    <property type="component" value="Unassembled WGS sequence"/>
</dbReference>
<dbReference type="AlphaFoldDB" id="A0A2A9NCY5"/>
<feature type="compositionally biased region" description="Polar residues" evidence="1">
    <location>
        <begin position="96"/>
        <end position="130"/>
    </location>
</feature>
<dbReference type="EMBL" id="KZ302234">
    <property type="protein sequence ID" value="PFH46107.1"/>
    <property type="molecule type" value="Genomic_DNA"/>
</dbReference>
<feature type="compositionally biased region" description="Polar residues" evidence="1">
    <location>
        <begin position="21"/>
        <end position="31"/>
    </location>
</feature>
<reference evidence="2 3" key="1">
    <citation type="submission" date="2014-02" db="EMBL/GenBank/DDBJ databases">
        <title>Transposable element dynamics among asymbiotic and ectomycorrhizal Amanita fungi.</title>
        <authorList>
            <consortium name="DOE Joint Genome Institute"/>
            <person name="Hess J."/>
            <person name="Skrede I."/>
            <person name="Wolfe B."/>
            <person name="LaButti K."/>
            <person name="Ohm R.A."/>
            <person name="Grigoriev I.V."/>
            <person name="Pringle A."/>
        </authorList>
    </citation>
    <scope>NUCLEOTIDE SEQUENCE [LARGE SCALE GENOMIC DNA]</scope>
    <source>
        <strain evidence="2 3">SKay4041</strain>
    </source>
</reference>
<accession>A0A2A9NCY5</accession>
<name>A0A2A9NCY5_9AGAR</name>
<feature type="region of interest" description="Disordered" evidence="1">
    <location>
        <begin position="88"/>
        <end position="143"/>
    </location>
</feature>
<evidence type="ECO:0000256" key="1">
    <source>
        <dbReference type="SAM" id="MobiDB-lite"/>
    </source>
</evidence>
<evidence type="ECO:0000313" key="3">
    <source>
        <dbReference type="Proteomes" id="UP000242287"/>
    </source>
</evidence>
<feature type="region of interest" description="Disordered" evidence="1">
    <location>
        <begin position="216"/>
        <end position="241"/>
    </location>
</feature>
<feature type="region of interest" description="Disordered" evidence="1">
    <location>
        <begin position="1"/>
        <end position="75"/>
    </location>
</feature>
<evidence type="ECO:0000313" key="2">
    <source>
        <dbReference type="EMBL" id="PFH46107.1"/>
    </source>
</evidence>
<feature type="compositionally biased region" description="Low complexity" evidence="1">
    <location>
        <begin position="33"/>
        <end position="52"/>
    </location>
</feature>
<feature type="compositionally biased region" description="Polar residues" evidence="1">
    <location>
        <begin position="228"/>
        <end position="241"/>
    </location>
</feature>
<gene>
    <name evidence="2" type="ORF">AMATHDRAFT_51285</name>
</gene>
<proteinExistence type="predicted"/>
<protein>
    <submittedName>
        <fullName evidence="2">Uncharacterized protein</fullName>
    </submittedName>
</protein>